<proteinExistence type="predicted"/>
<protein>
    <submittedName>
        <fullName evidence="1">Uncharacterized protein</fullName>
    </submittedName>
</protein>
<reference evidence="1" key="1">
    <citation type="submission" date="2025-02" db="EMBL/GenBank/DDBJ databases">
        <authorList>
            <consortium name="NCBI Genome Project"/>
        </authorList>
    </citation>
    <scope>NUCLEOTIDE SEQUENCE</scope>
</reference>
<sequence length="70" mass="8420">MRRSLITSCNPLRNMVFLVLARTPHFRRLQRADYDDNLEYLSIYEYCYLFTTNILRSMLTCIPNEQKLIA</sequence>
<accession>A0AAJ8C006</accession>
<dbReference type="VEuPathDB" id="FungiDB:An06g02300"/>
<gene>
    <name evidence="1" type="ORF">An06g02300</name>
</gene>
<dbReference type="GeneID" id="84591217"/>
<dbReference type="AlphaFoldDB" id="A0AAJ8C006"/>
<dbReference type="KEGG" id="ang:An06g02300"/>
<reference evidence="1" key="2">
    <citation type="submission" date="2025-08" db="UniProtKB">
        <authorList>
            <consortium name="RefSeq"/>
        </authorList>
    </citation>
    <scope>IDENTIFICATION</scope>
</reference>
<evidence type="ECO:0000313" key="1">
    <source>
        <dbReference type="RefSeq" id="XP_059605325.1"/>
    </source>
</evidence>
<organism evidence="1">
    <name type="scientific">Aspergillus niger</name>
    <dbReference type="NCBI Taxonomy" id="5061"/>
    <lineage>
        <taxon>Eukaryota</taxon>
        <taxon>Fungi</taxon>
        <taxon>Dikarya</taxon>
        <taxon>Ascomycota</taxon>
        <taxon>Pezizomycotina</taxon>
        <taxon>Eurotiomycetes</taxon>
        <taxon>Eurotiomycetidae</taxon>
        <taxon>Eurotiales</taxon>
        <taxon>Aspergillaceae</taxon>
        <taxon>Aspergillus</taxon>
        <taxon>Aspergillus subgen. Circumdati</taxon>
    </lineage>
</organism>
<name>A0AAJ8C006_ASPNG</name>
<dbReference type="RefSeq" id="XP_059605325.1">
    <property type="nucleotide sequence ID" value="XM_059748114.1"/>
</dbReference>